<gene>
    <name evidence="2" type="ORF">ACFFX0_02075</name>
</gene>
<accession>A0ABV5FTR0</accession>
<evidence type="ECO:0000256" key="1">
    <source>
        <dbReference type="SAM" id="MobiDB-lite"/>
    </source>
</evidence>
<feature type="region of interest" description="Disordered" evidence="1">
    <location>
        <begin position="1"/>
        <end position="73"/>
    </location>
</feature>
<dbReference type="Proteomes" id="UP001589575">
    <property type="component" value="Unassembled WGS sequence"/>
</dbReference>
<comment type="caution">
    <text evidence="2">The sequence shown here is derived from an EMBL/GenBank/DDBJ whole genome shotgun (WGS) entry which is preliminary data.</text>
</comment>
<evidence type="ECO:0000313" key="3">
    <source>
        <dbReference type="Proteomes" id="UP001589575"/>
    </source>
</evidence>
<dbReference type="EMBL" id="JBHMFI010000001">
    <property type="protein sequence ID" value="MFB9070044.1"/>
    <property type="molecule type" value="Genomic_DNA"/>
</dbReference>
<feature type="compositionally biased region" description="Low complexity" evidence="1">
    <location>
        <begin position="15"/>
        <end position="28"/>
    </location>
</feature>
<evidence type="ECO:0000313" key="2">
    <source>
        <dbReference type="EMBL" id="MFB9070044.1"/>
    </source>
</evidence>
<reference evidence="2 3" key="1">
    <citation type="submission" date="2024-09" db="EMBL/GenBank/DDBJ databases">
        <authorList>
            <person name="Sun Q."/>
            <person name="Mori K."/>
        </authorList>
    </citation>
    <scope>NUCLEOTIDE SEQUENCE [LARGE SCALE GENOMIC DNA]</scope>
    <source>
        <strain evidence="2 3">CCM 7609</strain>
    </source>
</reference>
<sequence>MLHRPLRELPRHHQASAGAPPSEPEPAGVRQPPGRAHRGAEAAPGQGPQPGDRPAGPARRLDRPPPAAGDGSLVRRRCQCRWRCWGRCRWRWSCWCSC</sequence>
<feature type="compositionally biased region" description="Basic and acidic residues" evidence="1">
    <location>
        <begin position="1"/>
        <end position="11"/>
    </location>
</feature>
<name>A0ABV5FTR0_9MICC</name>
<protein>
    <submittedName>
        <fullName evidence="2">Uncharacterized protein</fullName>
    </submittedName>
</protein>
<keyword evidence="3" id="KW-1185">Reference proteome</keyword>
<proteinExistence type="predicted"/>
<organism evidence="2 3">
    <name type="scientific">Citricoccus parietis</name>
    <dbReference type="NCBI Taxonomy" id="592307"/>
    <lineage>
        <taxon>Bacteria</taxon>
        <taxon>Bacillati</taxon>
        <taxon>Actinomycetota</taxon>
        <taxon>Actinomycetes</taxon>
        <taxon>Micrococcales</taxon>
        <taxon>Micrococcaceae</taxon>
        <taxon>Citricoccus</taxon>
    </lineage>
</organism>